<evidence type="ECO:0000313" key="2">
    <source>
        <dbReference type="EMBL" id="MBB3890596.1"/>
    </source>
</evidence>
<name>A0A839ZWB8_9CAUL</name>
<keyword evidence="2" id="KW-0378">Hydrolase</keyword>
<dbReference type="AlphaFoldDB" id="A0A839ZWB8"/>
<dbReference type="CDD" id="cd07197">
    <property type="entry name" value="nitrilase"/>
    <property type="match status" value="1"/>
</dbReference>
<dbReference type="InterPro" id="IPR003010">
    <property type="entry name" value="C-N_Hydrolase"/>
</dbReference>
<dbReference type="PANTHER" id="PTHR23088">
    <property type="entry name" value="NITRILASE-RELATED"/>
    <property type="match status" value="1"/>
</dbReference>
<dbReference type="Gene3D" id="3.60.110.10">
    <property type="entry name" value="Carbon-nitrogen hydrolase"/>
    <property type="match status" value="1"/>
</dbReference>
<protein>
    <submittedName>
        <fullName evidence="2">Putative amidohydrolase</fullName>
    </submittedName>
</protein>
<comment type="caution">
    <text evidence="2">The sequence shown here is derived from an EMBL/GenBank/DDBJ whole genome shotgun (WGS) entry which is preliminary data.</text>
</comment>
<dbReference type="SUPFAM" id="SSF56317">
    <property type="entry name" value="Carbon-nitrogen hydrolase"/>
    <property type="match status" value="1"/>
</dbReference>
<dbReference type="Proteomes" id="UP000530564">
    <property type="component" value="Unassembled WGS sequence"/>
</dbReference>
<keyword evidence="3" id="KW-1185">Reference proteome</keyword>
<reference evidence="2 3" key="1">
    <citation type="submission" date="2020-08" db="EMBL/GenBank/DDBJ databases">
        <title>Genomic Encyclopedia of Type Strains, Phase IV (KMG-IV): sequencing the most valuable type-strain genomes for metagenomic binning, comparative biology and taxonomic classification.</title>
        <authorList>
            <person name="Goeker M."/>
        </authorList>
    </citation>
    <scope>NUCLEOTIDE SEQUENCE [LARGE SCALE GENOMIC DNA]</scope>
    <source>
        <strain evidence="2 3">DSM 21793</strain>
    </source>
</reference>
<dbReference type="PROSITE" id="PS50263">
    <property type="entry name" value="CN_HYDROLASE"/>
    <property type="match status" value="1"/>
</dbReference>
<evidence type="ECO:0000259" key="1">
    <source>
        <dbReference type="PROSITE" id="PS50263"/>
    </source>
</evidence>
<evidence type="ECO:0000313" key="3">
    <source>
        <dbReference type="Proteomes" id="UP000530564"/>
    </source>
</evidence>
<feature type="domain" description="CN hydrolase" evidence="1">
    <location>
        <begin position="20"/>
        <end position="273"/>
    </location>
</feature>
<dbReference type="Pfam" id="PF00795">
    <property type="entry name" value="CN_hydrolase"/>
    <property type="match status" value="1"/>
</dbReference>
<accession>A0A839ZWB8</accession>
<dbReference type="GO" id="GO:0016787">
    <property type="term" value="F:hydrolase activity"/>
    <property type="evidence" value="ECO:0007669"/>
    <property type="project" value="UniProtKB-KW"/>
</dbReference>
<proteinExistence type="predicted"/>
<organism evidence="2 3">
    <name type="scientific">Phenylobacterium haematophilum</name>
    <dbReference type="NCBI Taxonomy" id="98513"/>
    <lineage>
        <taxon>Bacteria</taxon>
        <taxon>Pseudomonadati</taxon>
        <taxon>Pseudomonadota</taxon>
        <taxon>Alphaproteobacteria</taxon>
        <taxon>Caulobacterales</taxon>
        <taxon>Caulobacteraceae</taxon>
        <taxon>Phenylobacterium</taxon>
    </lineage>
</organism>
<dbReference type="InterPro" id="IPR036526">
    <property type="entry name" value="C-N_Hydrolase_sf"/>
</dbReference>
<dbReference type="PANTHER" id="PTHR23088:SF27">
    <property type="entry name" value="DEAMINATED GLUTATHIONE AMIDASE"/>
    <property type="match status" value="1"/>
</dbReference>
<dbReference type="RefSeq" id="WP_183770857.1">
    <property type="nucleotide sequence ID" value="NZ_JACIDK010000002.1"/>
</dbReference>
<sequence>MRIEAVDRMASSQAKSASLQRIAFLHQSPTPCDRQANIRSIAAAIGKAADHGARWVLTPELATTGYTFAIEYGTDWIGIEHDAAIEAIVAKVAETDVTLFLGMPERDPTTGALYNTLRVIDRHHGSICTHRKINALRVGSEAWSSTGSIATVADLPDFGPVGLLICADACATRIGEVFRRRGVRAIVSASNWAVGEWGPAGEWERLSRQADIPVFNCNRTGQDAALSFETAESVIASGGTRVMSVASADPIIIFADWDFAAGQLIGWFSRRLR</sequence>
<dbReference type="EMBL" id="JACIDK010000002">
    <property type="protein sequence ID" value="MBB3890596.1"/>
    <property type="molecule type" value="Genomic_DNA"/>
</dbReference>
<gene>
    <name evidence="2" type="ORF">GGQ61_001313</name>
</gene>